<reference evidence="1" key="1">
    <citation type="submission" date="2021-06" db="EMBL/GenBank/DDBJ databases">
        <authorList>
            <person name="Kallberg Y."/>
            <person name="Tangrot J."/>
            <person name="Rosling A."/>
        </authorList>
    </citation>
    <scope>NUCLEOTIDE SEQUENCE</scope>
    <source>
        <strain evidence="1">MA461A</strain>
    </source>
</reference>
<evidence type="ECO:0000313" key="2">
    <source>
        <dbReference type="Proteomes" id="UP000789920"/>
    </source>
</evidence>
<protein>
    <submittedName>
        <fullName evidence="1">10720_t:CDS:1</fullName>
    </submittedName>
</protein>
<evidence type="ECO:0000313" key="1">
    <source>
        <dbReference type="EMBL" id="CAG8803540.1"/>
    </source>
</evidence>
<sequence>DIYKHIVPKIYQSKSKKDMGNFGKKYCTIPLRLLKSLVESYKHDEESIPEILEGLRHFIPALNDYFKLLPPMSETQMEKTGANLILYESFALTNNEQVRATKNYYNAPMFSDVAVFMDSEQEKFETYDGYCFAKVLLLVRIVLENTSIFDLALIRWYDFKYPNIPSKFYKYG</sequence>
<organism evidence="1 2">
    <name type="scientific">Racocetra persica</name>
    <dbReference type="NCBI Taxonomy" id="160502"/>
    <lineage>
        <taxon>Eukaryota</taxon>
        <taxon>Fungi</taxon>
        <taxon>Fungi incertae sedis</taxon>
        <taxon>Mucoromycota</taxon>
        <taxon>Glomeromycotina</taxon>
        <taxon>Glomeromycetes</taxon>
        <taxon>Diversisporales</taxon>
        <taxon>Gigasporaceae</taxon>
        <taxon>Racocetra</taxon>
    </lineage>
</organism>
<comment type="caution">
    <text evidence="1">The sequence shown here is derived from an EMBL/GenBank/DDBJ whole genome shotgun (WGS) entry which is preliminary data.</text>
</comment>
<accession>A0ACA9RPM7</accession>
<keyword evidence="2" id="KW-1185">Reference proteome</keyword>
<feature type="non-terminal residue" evidence="1">
    <location>
        <position position="1"/>
    </location>
</feature>
<name>A0ACA9RPM7_9GLOM</name>
<proteinExistence type="predicted"/>
<dbReference type="Proteomes" id="UP000789920">
    <property type="component" value="Unassembled WGS sequence"/>
</dbReference>
<feature type="non-terminal residue" evidence="1">
    <location>
        <position position="172"/>
    </location>
</feature>
<dbReference type="EMBL" id="CAJVQC010063302">
    <property type="protein sequence ID" value="CAG8803540.1"/>
    <property type="molecule type" value="Genomic_DNA"/>
</dbReference>
<gene>
    <name evidence="1" type="ORF">RPERSI_LOCUS21541</name>
</gene>